<evidence type="ECO:0000256" key="3">
    <source>
        <dbReference type="ARBA" id="ARBA00022722"/>
    </source>
</evidence>
<dbReference type="AlphaFoldDB" id="A0A6P4C1N1"/>
<dbReference type="Gene3D" id="3.30.70.270">
    <property type="match status" value="1"/>
</dbReference>
<dbReference type="InterPro" id="IPR041373">
    <property type="entry name" value="RT_RNaseH"/>
</dbReference>
<dbReference type="GO" id="GO:0016787">
    <property type="term" value="F:hydrolase activity"/>
    <property type="evidence" value="ECO:0007669"/>
    <property type="project" value="UniProtKB-KW"/>
</dbReference>
<protein>
    <submittedName>
        <fullName evidence="9">Uncharacterized protein LOC107465506</fullName>
    </submittedName>
</protein>
<keyword evidence="3" id="KW-0540">Nuclease</keyword>
<dbReference type="CDD" id="cd09274">
    <property type="entry name" value="RNase_HI_RT_Ty3"/>
    <property type="match status" value="1"/>
</dbReference>
<feature type="domain" description="Integrase catalytic" evidence="7">
    <location>
        <begin position="282"/>
        <end position="449"/>
    </location>
</feature>
<keyword evidence="8" id="KW-1185">Reference proteome</keyword>
<keyword evidence="5" id="KW-0378">Hydrolase</keyword>
<name>A0A6P4C1N1_ARADU</name>
<dbReference type="PANTHER" id="PTHR37984">
    <property type="entry name" value="PROTEIN CBG26694"/>
    <property type="match status" value="1"/>
</dbReference>
<dbReference type="InterPro" id="IPR036397">
    <property type="entry name" value="RNaseH_sf"/>
</dbReference>
<evidence type="ECO:0000256" key="4">
    <source>
        <dbReference type="ARBA" id="ARBA00022759"/>
    </source>
</evidence>
<evidence type="ECO:0000256" key="6">
    <source>
        <dbReference type="ARBA" id="ARBA00022918"/>
    </source>
</evidence>
<reference evidence="9" key="2">
    <citation type="submission" date="2025-08" db="UniProtKB">
        <authorList>
            <consortium name="RefSeq"/>
        </authorList>
    </citation>
    <scope>IDENTIFICATION</scope>
    <source>
        <tissue evidence="9">Whole plant</tissue>
    </source>
</reference>
<dbReference type="KEGG" id="adu:107465506"/>
<organism evidence="8 9">
    <name type="scientific">Arachis duranensis</name>
    <name type="common">Wild peanut</name>
    <dbReference type="NCBI Taxonomy" id="130453"/>
    <lineage>
        <taxon>Eukaryota</taxon>
        <taxon>Viridiplantae</taxon>
        <taxon>Streptophyta</taxon>
        <taxon>Embryophyta</taxon>
        <taxon>Tracheophyta</taxon>
        <taxon>Spermatophyta</taxon>
        <taxon>Magnoliopsida</taxon>
        <taxon>eudicotyledons</taxon>
        <taxon>Gunneridae</taxon>
        <taxon>Pentapetalae</taxon>
        <taxon>rosids</taxon>
        <taxon>fabids</taxon>
        <taxon>Fabales</taxon>
        <taxon>Fabaceae</taxon>
        <taxon>Papilionoideae</taxon>
        <taxon>50 kb inversion clade</taxon>
        <taxon>dalbergioids sensu lato</taxon>
        <taxon>Dalbergieae</taxon>
        <taxon>Pterocarpus clade</taxon>
        <taxon>Arachis</taxon>
    </lineage>
</organism>
<dbReference type="GeneID" id="107465506"/>
<sequence>MELKPLPPHFKYAYLEYNQKLPIIISKELTSQQEEQLLSVLRRHEKVIGWSLADIVGISPQVCEHQIFLEEGARPIRQPQRRLNPTILKVVKKEVTRLLEANIIYPISDSEWVSPVQVVPKKSGVTKVENDQGELIATTKVDIVSSLPYPSSVREVHSFLGHAGFYRRFIKDFSKEILPLSRLLQKDVAYTFSGDCMEAFDKLKVALTQAHIARGLDWSRPFEIMCDASNYAVGAALAQHEGKDPYIIAYASKTLDSAQSNYTTTENELLAIIFALDKFRAYLLGTKVVVYLDYAGLKYLLAKKESKPRLICWILLLQEFDLKIRDRSGSQNLVADHLSRLEHIKNDSTPINDVFPLDSLQAISEVVPWRMTSLLKKQGIIHKVATAYHPQTNGQAEVSNREIKHILEKIVKPHRKDWSARLADAVWAYRTAYKTPIGMSPFHLVCGKACHLPVEVEHKAYWAVKECNFGLGRAGTERKLQIQELECLRLKAYENSRLYKEKVKAVHDNNIKRREFRVGDLVLLYNSRLRLMPEKLRSRWKGPYRVEKVEPYGVFHLSHPSSPNFFKVNGHRLKLYHGEKLERNKELEIFLLKDLAQEED</sequence>
<dbReference type="RefSeq" id="XP_015939969.1">
    <property type="nucleotide sequence ID" value="XM_016084483.1"/>
</dbReference>
<dbReference type="GO" id="GO:0003964">
    <property type="term" value="F:RNA-directed DNA polymerase activity"/>
    <property type="evidence" value="ECO:0007669"/>
    <property type="project" value="UniProtKB-KW"/>
</dbReference>
<evidence type="ECO:0000256" key="2">
    <source>
        <dbReference type="ARBA" id="ARBA00022695"/>
    </source>
</evidence>
<dbReference type="GO" id="GO:0004519">
    <property type="term" value="F:endonuclease activity"/>
    <property type="evidence" value="ECO:0007669"/>
    <property type="project" value="UniProtKB-KW"/>
</dbReference>
<dbReference type="InterPro" id="IPR043128">
    <property type="entry name" value="Rev_trsase/Diguanyl_cyclase"/>
</dbReference>
<dbReference type="FunFam" id="3.10.20.370:FF:000001">
    <property type="entry name" value="Retrovirus-related Pol polyprotein from transposon 17.6-like protein"/>
    <property type="match status" value="1"/>
</dbReference>
<dbReference type="InterPro" id="IPR050951">
    <property type="entry name" value="Retrovirus_Pol_polyprotein"/>
</dbReference>
<dbReference type="Gene3D" id="3.30.420.10">
    <property type="entry name" value="Ribonuclease H-like superfamily/Ribonuclease H"/>
    <property type="match status" value="1"/>
</dbReference>
<reference evidence="8" key="1">
    <citation type="journal article" date="2016" name="Nat. Genet.">
        <title>The genome sequences of Arachis duranensis and Arachis ipaensis, the diploid ancestors of cultivated peanut.</title>
        <authorList>
            <person name="Bertioli D.J."/>
            <person name="Cannon S.B."/>
            <person name="Froenicke L."/>
            <person name="Huang G."/>
            <person name="Farmer A.D."/>
            <person name="Cannon E.K."/>
            <person name="Liu X."/>
            <person name="Gao D."/>
            <person name="Clevenger J."/>
            <person name="Dash S."/>
            <person name="Ren L."/>
            <person name="Moretzsohn M.C."/>
            <person name="Shirasawa K."/>
            <person name="Huang W."/>
            <person name="Vidigal B."/>
            <person name="Abernathy B."/>
            <person name="Chu Y."/>
            <person name="Niederhuth C.E."/>
            <person name="Umale P."/>
            <person name="Araujo A.C."/>
            <person name="Kozik A."/>
            <person name="Kim K.D."/>
            <person name="Burow M.D."/>
            <person name="Varshney R.K."/>
            <person name="Wang X."/>
            <person name="Zhang X."/>
            <person name="Barkley N."/>
            <person name="Guimaraes P.M."/>
            <person name="Isobe S."/>
            <person name="Guo B."/>
            <person name="Liao B."/>
            <person name="Stalker H.T."/>
            <person name="Schmitz R.J."/>
            <person name="Scheffler B.E."/>
            <person name="Leal-Bertioli S.C."/>
            <person name="Xun X."/>
            <person name="Jackson S.A."/>
            <person name="Michelmore R."/>
            <person name="Ozias-Akins P."/>
        </authorList>
    </citation>
    <scope>NUCLEOTIDE SEQUENCE [LARGE SCALE GENOMIC DNA]</scope>
    <source>
        <strain evidence="8">cv. V14167</strain>
    </source>
</reference>
<keyword evidence="2" id="KW-0548">Nucleotidyltransferase</keyword>
<dbReference type="SUPFAM" id="SSF53098">
    <property type="entry name" value="Ribonuclease H-like"/>
    <property type="match status" value="1"/>
</dbReference>
<evidence type="ECO:0000313" key="8">
    <source>
        <dbReference type="Proteomes" id="UP000515211"/>
    </source>
</evidence>
<dbReference type="PROSITE" id="PS50994">
    <property type="entry name" value="INTEGRASE"/>
    <property type="match status" value="1"/>
</dbReference>
<gene>
    <name evidence="9" type="primary">LOC107465506</name>
</gene>
<dbReference type="GO" id="GO:0015074">
    <property type="term" value="P:DNA integration"/>
    <property type="evidence" value="ECO:0007669"/>
    <property type="project" value="InterPro"/>
</dbReference>
<dbReference type="Proteomes" id="UP000515211">
    <property type="component" value="Chromosome 9"/>
</dbReference>
<dbReference type="InterPro" id="IPR012337">
    <property type="entry name" value="RNaseH-like_sf"/>
</dbReference>
<keyword evidence="1" id="KW-0808">Transferase</keyword>
<keyword evidence="4" id="KW-0255">Endonuclease</keyword>
<keyword evidence="6" id="KW-0695">RNA-directed DNA polymerase</keyword>
<dbReference type="SUPFAM" id="SSF56672">
    <property type="entry name" value="DNA/RNA polymerases"/>
    <property type="match status" value="1"/>
</dbReference>
<evidence type="ECO:0000313" key="9">
    <source>
        <dbReference type="RefSeq" id="XP_015939969.1"/>
    </source>
</evidence>
<dbReference type="InterPro" id="IPR001584">
    <property type="entry name" value="Integrase_cat-core"/>
</dbReference>
<dbReference type="PANTHER" id="PTHR37984:SF5">
    <property type="entry name" value="PROTEIN NYNRIN-LIKE"/>
    <property type="match status" value="1"/>
</dbReference>
<dbReference type="InterPro" id="IPR043502">
    <property type="entry name" value="DNA/RNA_pol_sf"/>
</dbReference>
<evidence type="ECO:0000259" key="7">
    <source>
        <dbReference type="PROSITE" id="PS50994"/>
    </source>
</evidence>
<dbReference type="Gene3D" id="3.10.10.10">
    <property type="entry name" value="HIV Type 1 Reverse Transcriptase, subunit A, domain 1"/>
    <property type="match status" value="1"/>
</dbReference>
<dbReference type="Pfam" id="PF17917">
    <property type="entry name" value="RT_RNaseH"/>
    <property type="match status" value="1"/>
</dbReference>
<evidence type="ECO:0000256" key="1">
    <source>
        <dbReference type="ARBA" id="ARBA00022679"/>
    </source>
</evidence>
<dbReference type="GO" id="GO:0003676">
    <property type="term" value="F:nucleic acid binding"/>
    <property type="evidence" value="ECO:0007669"/>
    <property type="project" value="InterPro"/>
</dbReference>
<proteinExistence type="predicted"/>
<dbReference type="FunFam" id="3.30.70.270:FF:000020">
    <property type="entry name" value="Transposon Tf2-6 polyprotein-like Protein"/>
    <property type="match status" value="1"/>
</dbReference>
<accession>A0A6P4C1N1</accession>
<evidence type="ECO:0000256" key="5">
    <source>
        <dbReference type="ARBA" id="ARBA00022801"/>
    </source>
</evidence>